<evidence type="ECO:0000259" key="2">
    <source>
        <dbReference type="Pfam" id="PF00326"/>
    </source>
</evidence>
<feature type="region of interest" description="Disordered" evidence="1">
    <location>
        <begin position="104"/>
        <end position="129"/>
    </location>
</feature>
<dbReference type="Proteomes" id="UP000823891">
    <property type="component" value="Unassembled WGS sequence"/>
</dbReference>
<dbReference type="GO" id="GO:0006508">
    <property type="term" value="P:proteolysis"/>
    <property type="evidence" value="ECO:0007669"/>
    <property type="project" value="InterPro"/>
</dbReference>
<protein>
    <submittedName>
        <fullName evidence="3">Alpha/beta hydrolase</fullName>
    </submittedName>
</protein>
<evidence type="ECO:0000313" key="3">
    <source>
        <dbReference type="EMBL" id="HJC23470.1"/>
    </source>
</evidence>
<feature type="domain" description="Peptidase S9 prolyl oligopeptidase catalytic" evidence="2">
    <location>
        <begin position="187"/>
        <end position="354"/>
    </location>
</feature>
<keyword evidence="3" id="KW-0378">Hydrolase</keyword>
<gene>
    <name evidence="3" type="ORF">H9761_07185</name>
</gene>
<dbReference type="SUPFAM" id="SSF53474">
    <property type="entry name" value="alpha/beta-Hydrolases"/>
    <property type="match status" value="1"/>
</dbReference>
<reference evidence="3" key="2">
    <citation type="submission" date="2021-04" db="EMBL/GenBank/DDBJ databases">
        <authorList>
            <person name="Gilroy R."/>
        </authorList>
    </citation>
    <scope>NUCLEOTIDE SEQUENCE</scope>
    <source>
        <strain evidence="3">USAMLcec2-132</strain>
    </source>
</reference>
<dbReference type="GO" id="GO:0008236">
    <property type="term" value="F:serine-type peptidase activity"/>
    <property type="evidence" value="ECO:0007669"/>
    <property type="project" value="InterPro"/>
</dbReference>
<dbReference type="PANTHER" id="PTHR43358">
    <property type="entry name" value="ALPHA/BETA-HYDROLASE"/>
    <property type="match status" value="1"/>
</dbReference>
<name>A0A9D2NGC9_9FIRM</name>
<evidence type="ECO:0000313" key="4">
    <source>
        <dbReference type="Proteomes" id="UP000823891"/>
    </source>
</evidence>
<dbReference type="InterPro" id="IPR029058">
    <property type="entry name" value="AB_hydrolase_fold"/>
</dbReference>
<comment type="caution">
    <text evidence="3">The sequence shown here is derived from an EMBL/GenBank/DDBJ whole genome shotgun (WGS) entry which is preliminary data.</text>
</comment>
<dbReference type="AlphaFoldDB" id="A0A9D2NGC9"/>
<sequence length="360" mass="40227">MGGTEKKLRRTAAAAAAPLLLLAGEAAFFYYYSIVRFPEKKKEKTKRQERREERKRAKKPRARFEETVQEGIRWFLGQQPELVSITSYDGLKLSAYYLPSGQPDKSVVQPDESAAPTKDASSVGTEGQSAVHRPKNVLLLMHGYRAGGLTDFAGLYRFYHEQGYDLLVPFQRSHGPSEGRFICFGVKERYDCRDWAEYAVRRAGKDCNLYLSGISMGCATVLMAAGLPLPPNVRGIIADCGFTSPKDILKCVLKRDYHLPAFPLMNLTELLTKWRAGFGYSDASTLDAMKNCRIPVLFIHGEKDSFVPVQMTLDNYMACTASKELLLVPGAPHAAACLQDPELYQRTALSFMKKYEAAHA</sequence>
<accession>A0A9D2NGC9</accession>
<proteinExistence type="predicted"/>
<dbReference type="InterPro" id="IPR052920">
    <property type="entry name" value="DNA-binding_regulatory"/>
</dbReference>
<organism evidence="3 4">
    <name type="scientific">Candidatus Eisenbergiella merdavium</name>
    <dbReference type="NCBI Taxonomy" id="2838551"/>
    <lineage>
        <taxon>Bacteria</taxon>
        <taxon>Bacillati</taxon>
        <taxon>Bacillota</taxon>
        <taxon>Clostridia</taxon>
        <taxon>Lachnospirales</taxon>
        <taxon>Lachnospiraceae</taxon>
        <taxon>Eisenbergiella</taxon>
    </lineage>
</organism>
<dbReference type="Pfam" id="PF00326">
    <property type="entry name" value="Peptidase_S9"/>
    <property type="match status" value="1"/>
</dbReference>
<dbReference type="Gene3D" id="3.40.50.1820">
    <property type="entry name" value="alpha/beta hydrolase"/>
    <property type="match status" value="1"/>
</dbReference>
<feature type="compositionally biased region" description="Polar residues" evidence="1">
    <location>
        <begin position="119"/>
        <end position="128"/>
    </location>
</feature>
<dbReference type="EMBL" id="DWWS01000024">
    <property type="protein sequence ID" value="HJC23470.1"/>
    <property type="molecule type" value="Genomic_DNA"/>
</dbReference>
<evidence type="ECO:0000256" key="1">
    <source>
        <dbReference type="SAM" id="MobiDB-lite"/>
    </source>
</evidence>
<dbReference type="PANTHER" id="PTHR43358:SF4">
    <property type="entry name" value="ALPHA_BETA HYDROLASE FOLD-1 DOMAIN-CONTAINING PROTEIN"/>
    <property type="match status" value="1"/>
</dbReference>
<feature type="region of interest" description="Disordered" evidence="1">
    <location>
        <begin position="41"/>
        <end position="62"/>
    </location>
</feature>
<reference evidence="3" key="1">
    <citation type="journal article" date="2021" name="PeerJ">
        <title>Extensive microbial diversity within the chicken gut microbiome revealed by metagenomics and culture.</title>
        <authorList>
            <person name="Gilroy R."/>
            <person name="Ravi A."/>
            <person name="Getino M."/>
            <person name="Pursley I."/>
            <person name="Horton D.L."/>
            <person name="Alikhan N.F."/>
            <person name="Baker D."/>
            <person name="Gharbi K."/>
            <person name="Hall N."/>
            <person name="Watson M."/>
            <person name="Adriaenssens E.M."/>
            <person name="Foster-Nyarko E."/>
            <person name="Jarju S."/>
            <person name="Secka A."/>
            <person name="Antonio M."/>
            <person name="Oren A."/>
            <person name="Chaudhuri R.R."/>
            <person name="La Ragione R."/>
            <person name="Hildebrand F."/>
            <person name="Pallen M.J."/>
        </authorList>
    </citation>
    <scope>NUCLEOTIDE SEQUENCE</scope>
    <source>
        <strain evidence="3">USAMLcec2-132</strain>
    </source>
</reference>
<dbReference type="InterPro" id="IPR001375">
    <property type="entry name" value="Peptidase_S9_cat"/>
</dbReference>